<comment type="caution">
    <text evidence="4">The sequence shown here is derived from an EMBL/GenBank/DDBJ whole genome shotgun (WGS) entry which is preliminary data.</text>
</comment>
<dbReference type="InterPro" id="IPR027383">
    <property type="entry name" value="Znf_put"/>
</dbReference>
<keyword evidence="2" id="KW-1133">Transmembrane helix</keyword>
<reference evidence="4" key="1">
    <citation type="submission" date="2020-09" db="EMBL/GenBank/DDBJ databases">
        <title>Hoyosella lacisalsi sp. nov., a halotolerant actinobacterium isolated from soil of Lake Gudzhirganskoe.</title>
        <authorList>
            <person name="Yang Q."/>
            <person name="Guo P.Y."/>
            <person name="Liu S.W."/>
            <person name="Li F.N."/>
            <person name="Sun C.H."/>
        </authorList>
    </citation>
    <scope>NUCLEOTIDE SEQUENCE</scope>
    <source>
        <strain evidence="4">G463</strain>
    </source>
</reference>
<organism evidence="4 5">
    <name type="scientific">Lolliginicoccus lacisalsi</name>
    <dbReference type="NCBI Taxonomy" id="2742202"/>
    <lineage>
        <taxon>Bacteria</taxon>
        <taxon>Bacillati</taxon>
        <taxon>Actinomycetota</taxon>
        <taxon>Actinomycetes</taxon>
        <taxon>Mycobacteriales</taxon>
        <taxon>Hoyosellaceae</taxon>
        <taxon>Lolliginicoccus</taxon>
    </lineage>
</organism>
<feature type="domain" description="Putative zinc-finger" evidence="3">
    <location>
        <begin position="6"/>
        <end position="40"/>
    </location>
</feature>
<dbReference type="AlphaFoldDB" id="A0A927JAS2"/>
<evidence type="ECO:0000313" key="5">
    <source>
        <dbReference type="Proteomes" id="UP000642993"/>
    </source>
</evidence>
<evidence type="ECO:0000259" key="3">
    <source>
        <dbReference type="Pfam" id="PF13490"/>
    </source>
</evidence>
<protein>
    <submittedName>
        <fullName evidence="4">Zf-HC2 domain-containing protein</fullName>
    </submittedName>
</protein>
<dbReference type="Pfam" id="PF13490">
    <property type="entry name" value="zf-HC2"/>
    <property type="match status" value="1"/>
</dbReference>
<keyword evidence="2" id="KW-0472">Membrane</keyword>
<feature type="transmembrane region" description="Helical" evidence="2">
    <location>
        <begin position="170"/>
        <end position="186"/>
    </location>
</feature>
<dbReference type="EMBL" id="JACYWE010000002">
    <property type="protein sequence ID" value="MBD8505754.1"/>
    <property type="molecule type" value="Genomic_DNA"/>
</dbReference>
<feature type="transmembrane region" description="Helical" evidence="2">
    <location>
        <begin position="84"/>
        <end position="105"/>
    </location>
</feature>
<dbReference type="RefSeq" id="WP_192038221.1">
    <property type="nucleotide sequence ID" value="NZ_JACYWE010000002.1"/>
</dbReference>
<feature type="region of interest" description="Disordered" evidence="1">
    <location>
        <begin position="193"/>
        <end position="229"/>
    </location>
</feature>
<proteinExistence type="predicted"/>
<keyword evidence="5" id="KW-1185">Reference proteome</keyword>
<feature type="transmembrane region" description="Helical" evidence="2">
    <location>
        <begin position="141"/>
        <end position="164"/>
    </location>
</feature>
<keyword evidence="2" id="KW-0812">Transmembrane</keyword>
<gene>
    <name evidence="4" type="ORF">HT102_04555</name>
</gene>
<evidence type="ECO:0000256" key="2">
    <source>
        <dbReference type="SAM" id="Phobius"/>
    </source>
</evidence>
<dbReference type="Proteomes" id="UP000642993">
    <property type="component" value="Unassembled WGS sequence"/>
</dbReference>
<accession>A0A927JAS2</accession>
<sequence length="229" mass="23966">MVEKDCSAVRESLSARLDGEPAPLASDAVETHLAGCAGCQAWQNAAVDLRRRSRLMPLPVVPDRSARLVAGLQAPPRPRLLRTWWPRIALVTLALVQVAVVISAMSHHHGHASHEVTVLKVALAAGFLAAAIQPSRARGMLALMGVASLGLLVSAAIGVAGATTTVTGELGHLTVIAGWVVLMVLARRDTHDGPLRPRTARSARSLAVTTTQSFDEPASGASRESARAA</sequence>
<evidence type="ECO:0000256" key="1">
    <source>
        <dbReference type="SAM" id="MobiDB-lite"/>
    </source>
</evidence>
<evidence type="ECO:0000313" key="4">
    <source>
        <dbReference type="EMBL" id="MBD8505754.1"/>
    </source>
</evidence>
<feature type="transmembrane region" description="Helical" evidence="2">
    <location>
        <begin position="117"/>
        <end position="134"/>
    </location>
</feature>
<name>A0A927JAS2_9ACTN</name>